<dbReference type="EMBL" id="CP071491">
    <property type="protein sequence ID" value="QSX16611.1"/>
    <property type="molecule type" value="Genomic_DNA"/>
</dbReference>
<evidence type="ECO:0000256" key="6">
    <source>
        <dbReference type="ARBA" id="ARBA00049880"/>
    </source>
</evidence>
<feature type="domain" description="N-acetyltransferase" evidence="7">
    <location>
        <begin position="9"/>
        <end position="165"/>
    </location>
</feature>
<evidence type="ECO:0000256" key="1">
    <source>
        <dbReference type="ARBA" id="ARBA00009342"/>
    </source>
</evidence>
<name>A0A145QHZ4_GLAPU</name>
<protein>
    <submittedName>
        <fullName evidence="8">GNAT family N-acetyltransferase</fullName>
    </submittedName>
</protein>
<dbReference type="Pfam" id="PF13673">
    <property type="entry name" value="Acetyltransf_10"/>
    <property type="match status" value="1"/>
</dbReference>
<evidence type="ECO:0000256" key="2">
    <source>
        <dbReference type="ARBA" id="ARBA00022491"/>
    </source>
</evidence>
<keyword evidence="5" id="KW-0012">Acyltransferase</keyword>
<gene>
    <name evidence="8" type="ORF">J1G54_09710</name>
</gene>
<dbReference type="GO" id="GO:0016747">
    <property type="term" value="F:acyltransferase activity, transferring groups other than amino-acyl groups"/>
    <property type="evidence" value="ECO:0007669"/>
    <property type="project" value="InterPro"/>
</dbReference>
<dbReference type="PANTHER" id="PTHR36449:SF1">
    <property type="entry name" value="ACETYLTRANSFERASE"/>
    <property type="match status" value="1"/>
</dbReference>
<keyword evidence="2" id="KW-0678">Repressor</keyword>
<evidence type="ECO:0000259" key="7">
    <source>
        <dbReference type="PROSITE" id="PS51186"/>
    </source>
</evidence>
<comment type="similarity">
    <text evidence="1">Belongs to the acetyltransferase family. GNAT subfamily.</text>
</comment>
<dbReference type="InterPro" id="IPR000182">
    <property type="entry name" value="GNAT_dom"/>
</dbReference>
<evidence type="ECO:0000256" key="4">
    <source>
        <dbReference type="ARBA" id="ARBA00022679"/>
    </source>
</evidence>
<keyword evidence="4" id="KW-0808">Transferase</keyword>
<evidence type="ECO:0000313" key="9">
    <source>
        <dbReference type="Proteomes" id="UP000662736"/>
    </source>
</evidence>
<organism evidence="8 9">
    <name type="scientific">Glaesserella parasuis</name>
    <name type="common">Haemophilus parasuis</name>
    <dbReference type="NCBI Taxonomy" id="738"/>
    <lineage>
        <taxon>Bacteria</taxon>
        <taxon>Pseudomonadati</taxon>
        <taxon>Pseudomonadota</taxon>
        <taxon>Gammaproteobacteria</taxon>
        <taxon>Pasteurellales</taxon>
        <taxon>Pasteurellaceae</taxon>
        <taxon>Glaesserella</taxon>
    </lineage>
</organism>
<dbReference type="SUPFAM" id="SSF55729">
    <property type="entry name" value="Acyl-CoA N-acyltransferases (Nat)"/>
    <property type="match status" value="1"/>
</dbReference>
<dbReference type="InterPro" id="IPR016181">
    <property type="entry name" value="Acyl_CoA_acyltransferase"/>
</dbReference>
<accession>A0A145QHZ4</accession>
<dbReference type="RefSeq" id="WP_021112650.1">
    <property type="nucleotide sequence ID" value="NZ_CBCRUP010000027.1"/>
</dbReference>
<dbReference type="AlphaFoldDB" id="A0A145QHZ4"/>
<sequence>MDIAKLSFIRFSDLTIPRNTFSSSSEELNSYFYTQVSQDIKRRVTNCFVLIDPENQTIVGYYTLAASSISLKDLPVEKQKKLPRYPSVPVIRLGRLALDKRYIGKGLGRFLLVDAILRVVNADIAAYAIVVDAKDKNATAFYQKYGFLSYADNDKLLYYPLSYWK</sequence>
<dbReference type="Proteomes" id="UP000662736">
    <property type="component" value="Chromosome"/>
</dbReference>
<dbReference type="PANTHER" id="PTHR36449">
    <property type="entry name" value="ACETYLTRANSFERASE-RELATED"/>
    <property type="match status" value="1"/>
</dbReference>
<comment type="catalytic activity">
    <reaction evidence="6">
        <text>glycyl-tRNA(Gly) + acetyl-CoA = N-acetylglycyl-tRNA(Gly) + CoA + H(+)</text>
        <dbReference type="Rhea" id="RHEA:81867"/>
        <dbReference type="Rhea" id="RHEA-COMP:9683"/>
        <dbReference type="Rhea" id="RHEA-COMP:19766"/>
        <dbReference type="ChEBI" id="CHEBI:15378"/>
        <dbReference type="ChEBI" id="CHEBI:57287"/>
        <dbReference type="ChEBI" id="CHEBI:57288"/>
        <dbReference type="ChEBI" id="CHEBI:78522"/>
        <dbReference type="ChEBI" id="CHEBI:232036"/>
    </reaction>
</comment>
<keyword evidence="3" id="KW-1277">Toxin-antitoxin system</keyword>
<proteinExistence type="inferred from homology"/>
<dbReference type="PROSITE" id="PS51186">
    <property type="entry name" value="GNAT"/>
    <property type="match status" value="1"/>
</dbReference>
<evidence type="ECO:0000256" key="5">
    <source>
        <dbReference type="ARBA" id="ARBA00023315"/>
    </source>
</evidence>
<evidence type="ECO:0000256" key="3">
    <source>
        <dbReference type="ARBA" id="ARBA00022649"/>
    </source>
</evidence>
<reference evidence="8" key="1">
    <citation type="submission" date="2021-03" db="EMBL/GenBank/DDBJ databases">
        <title>Characterization of a novel Integrative Conjugative Element in Glaesserella parasuis.</title>
        <authorList>
            <person name="Hu G."/>
            <person name="Sun H."/>
        </authorList>
    </citation>
    <scope>NUCLEOTIDE SEQUENCE</scope>
    <source>
        <strain evidence="8">GHP1807</strain>
    </source>
</reference>
<dbReference type="Gene3D" id="3.40.630.30">
    <property type="match status" value="1"/>
</dbReference>
<evidence type="ECO:0000313" key="8">
    <source>
        <dbReference type="EMBL" id="QSX16611.1"/>
    </source>
</evidence>